<dbReference type="PANTHER" id="PTHR34149">
    <property type="entry name" value="PROTEIN CBG11905-RELATED"/>
    <property type="match status" value="1"/>
</dbReference>
<reference evidence="3" key="1">
    <citation type="submission" date="2020-09" db="EMBL/GenBank/DDBJ databases">
        <authorList>
            <person name="Kikuchi T."/>
        </authorList>
    </citation>
    <scope>NUCLEOTIDE SEQUENCE</scope>
    <source>
        <strain evidence="3">SH1</strain>
    </source>
</reference>
<dbReference type="OrthoDB" id="5874082at2759"/>
<keyword evidence="2" id="KW-0732">Signal</keyword>
<sequence>MALTQLALTLFGTMASIFAAELPKDVKEITTTEDGAKWCPVPLAGTQCPASSFFHYYTCCGDLLKECCFNFQTWVLVVLVGIGVLVAASIVLSIIRCLFCRRN</sequence>
<feature type="chain" id="PRO_5036221035" evidence="2">
    <location>
        <begin position="20"/>
        <end position="103"/>
    </location>
</feature>
<keyword evidence="1" id="KW-1133">Transmembrane helix</keyword>
<evidence type="ECO:0000313" key="4">
    <source>
        <dbReference type="Proteomes" id="UP000614601"/>
    </source>
</evidence>
<evidence type="ECO:0000256" key="2">
    <source>
        <dbReference type="SAM" id="SignalP"/>
    </source>
</evidence>
<keyword evidence="4" id="KW-1185">Reference proteome</keyword>
<comment type="caution">
    <text evidence="3">The sequence shown here is derived from an EMBL/GenBank/DDBJ whole genome shotgun (WGS) entry which is preliminary data.</text>
</comment>
<name>A0A811KFX3_9BILA</name>
<dbReference type="AlphaFoldDB" id="A0A811KFX3"/>
<proteinExistence type="predicted"/>
<accession>A0A811KFX3</accession>
<keyword evidence="1" id="KW-0812">Transmembrane</keyword>
<evidence type="ECO:0000313" key="3">
    <source>
        <dbReference type="EMBL" id="CAD5214091.1"/>
    </source>
</evidence>
<evidence type="ECO:0000256" key="1">
    <source>
        <dbReference type="SAM" id="Phobius"/>
    </source>
</evidence>
<organism evidence="3 4">
    <name type="scientific">Bursaphelenchus okinawaensis</name>
    <dbReference type="NCBI Taxonomy" id="465554"/>
    <lineage>
        <taxon>Eukaryota</taxon>
        <taxon>Metazoa</taxon>
        <taxon>Ecdysozoa</taxon>
        <taxon>Nematoda</taxon>
        <taxon>Chromadorea</taxon>
        <taxon>Rhabditida</taxon>
        <taxon>Tylenchina</taxon>
        <taxon>Tylenchomorpha</taxon>
        <taxon>Aphelenchoidea</taxon>
        <taxon>Aphelenchoididae</taxon>
        <taxon>Bursaphelenchus</taxon>
    </lineage>
</organism>
<keyword evidence="1" id="KW-0472">Membrane</keyword>
<dbReference type="EMBL" id="CAJFDH010000003">
    <property type="protein sequence ID" value="CAD5214091.1"/>
    <property type="molecule type" value="Genomic_DNA"/>
</dbReference>
<protein>
    <submittedName>
        <fullName evidence="3">Uncharacterized protein</fullName>
    </submittedName>
</protein>
<dbReference type="EMBL" id="CAJFCW020000003">
    <property type="protein sequence ID" value="CAG9102066.1"/>
    <property type="molecule type" value="Genomic_DNA"/>
</dbReference>
<feature type="transmembrane region" description="Helical" evidence="1">
    <location>
        <begin position="74"/>
        <end position="99"/>
    </location>
</feature>
<gene>
    <name evidence="3" type="ORF">BOKJ2_LOCUS5419</name>
</gene>
<dbReference type="PANTHER" id="PTHR34149:SF2">
    <property type="entry name" value="PROTEIN CBG11905"/>
    <property type="match status" value="1"/>
</dbReference>
<dbReference type="Pfam" id="PF10853">
    <property type="entry name" value="DUF2650"/>
    <property type="match status" value="1"/>
</dbReference>
<dbReference type="Proteomes" id="UP000614601">
    <property type="component" value="Unassembled WGS sequence"/>
</dbReference>
<dbReference type="InterPro" id="IPR022559">
    <property type="entry name" value="SUP-1-like"/>
</dbReference>
<dbReference type="Proteomes" id="UP000783686">
    <property type="component" value="Unassembled WGS sequence"/>
</dbReference>
<feature type="signal peptide" evidence="2">
    <location>
        <begin position="1"/>
        <end position="19"/>
    </location>
</feature>